<dbReference type="SUPFAM" id="SSF56112">
    <property type="entry name" value="Protein kinase-like (PK-like)"/>
    <property type="match status" value="1"/>
</dbReference>
<sequence>MNHIGQGRTADIFEYKDDKIIKLYKKDFPEDAINQEFLISNFAYSLGIHTPQPFELKDINGRQGIIFQRISGLTLLKMMTIRPWSINKLSRTLATLHSELHTHDAAGALRKQKLVLSGNIKATPLLAEEEKEKIINYLESLPDDNKLCHGDFHPDNVLFDGDHWIVDWMTGMSGNPAGDVARTVLLFSLGSMPDGTPGIIKTIVNFLRNRMKSEYIKKYLNITGKDFSEIDKWVLPIAAARLVEWIPKDEQDGLLTLIKDRLRAIS</sequence>
<protein>
    <submittedName>
        <fullName evidence="2">Aminoglycoside phosphotransferase</fullName>
    </submittedName>
</protein>
<dbReference type="RefSeq" id="WP_213655121.1">
    <property type="nucleotide sequence ID" value="NZ_BOSL01000007.1"/>
</dbReference>
<name>A0ABQ4MCB1_9BACL</name>
<evidence type="ECO:0000313" key="3">
    <source>
        <dbReference type="Proteomes" id="UP000679992"/>
    </source>
</evidence>
<evidence type="ECO:0000259" key="1">
    <source>
        <dbReference type="Pfam" id="PF01636"/>
    </source>
</evidence>
<accession>A0ABQ4MCB1</accession>
<proteinExistence type="predicted"/>
<gene>
    <name evidence="2" type="ORF">J42TS3_26520</name>
</gene>
<comment type="caution">
    <text evidence="2">The sequence shown here is derived from an EMBL/GenBank/DDBJ whole genome shotgun (WGS) entry which is preliminary data.</text>
</comment>
<dbReference type="Gene3D" id="3.90.1200.10">
    <property type="match status" value="1"/>
</dbReference>
<keyword evidence="3" id="KW-1185">Reference proteome</keyword>
<reference evidence="2 3" key="1">
    <citation type="submission" date="2021-03" db="EMBL/GenBank/DDBJ databases">
        <title>Antimicrobial resistance genes in bacteria isolated from Japanese honey, and their potential for conferring macrolide and lincosamide resistance in the American foulbrood pathogen Paenibacillus larvae.</title>
        <authorList>
            <person name="Okamoto M."/>
            <person name="Kumagai M."/>
            <person name="Kanamori H."/>
            <person name="Takamatsu D."/>
        </authorList>
    </citation>
    <scope>NUCLEOTIDE SEQUENCE [LARGE SCALE GENOMIC DNA]</scope>
    <source>
        <strain evidence="2 3">J42TS3</strain>
    </source>
</reference>
<dbReference type="EMBL" id="BOSL01000007">
    <property type="protein sequence ID" value="GIP53617.1"/>
    <property type="molecule type" value="Genomic_DNA"/>
</dbReference>
<dbReference type="InterPro" id="IPR002575">
    <property type="entry name" value="Aminoglycoside_PTrfase"/>
</dbReference>
<organism evidence="2 3">
    <name type="scientific">Paenibacillus vini</name>
    <dbReference type="NCBI Taxonomy" id="1476024"/>
    <lineage>
        <taxon>Bacteria</taxon>
        <taxon>Bacillati</taxon>
        <taxon>Bacillota</taxon>
        <taxon>Bacilli</taxon>
        <taxon>Bacillales</taxon>
        <taxon>Paenibacillaceae</taxon>
        <taxon>Paenibacillus</taxon>
    </lineage>
</organism>
<dbReference type="Proteomes" id="UP000679992">
    <property type="component" value="Unassembled WGS sequence"/>
</dbReference>
<dbReference type="InterPro" id="IPR011009">
    <property type="entry name" value="Kinase-like_dom_sf"/>
</dbReference>
<dbReference type="Pfam" id="PF01636">
    <property type="entry name" value="APH"/>
    <property type="match status" value="1"/>
</dbReference>
<evidence type="ECO:0000313" key="2">
    <source>
        <dbReference type="EMBL" id="GIP53617.1"/>
    </source>
</evidence>
<feature type="domain" description="Aminoglycoside phosphotransferase" evidence="1">
    <location>
        <begin position="8"/>
        <end position="184"/>
    </location>
</feature>